<reference evidence="1 2" key="1">
    <citation type="journal article" date="2019" name="Science, e1252229">
        <title>Invertible promoters mediate bacterial phase variation, antibiotic resistance, and host adaptation in the gut.</title>
        <authorList>
            <person name="Jiang X."/>
            <person name="Hall A.B."/>
            <person name="Arthur T.D."/>
            <person name="Plichta D.R."/>
            <person name="Covington C.T."/>
            <person name="Poyet M."/>
            <person name="Crothers J."/>
            <person name="Moses P.L."/>
            <person name="Tolonen A.C."/>
            <person name="Vlamakis H."/>
            <person name="Alm E.J."/>
            <person name="Xavier R.J."/>
        </authorList>
    </citation>
    <scope>NUCLEOTIDE SEQUENCE [LARGE SCALE GENOMIC DNA]</scope>
    <source>
        <strain evidence="2">ca_0067</strain>
    </source>
</reference>
<organism evidence="1 2">
    <name type="scientific">Citrobacter amalonaticus</name>
    <dbReference type="NCBI Taxonomy" id="35703"/>
    <lineage>
        <taxon>Bacteria</taxon>
        <taxon>Pseudomonadati</taxon>
        <taxon>Pseudomonadota</taxon>
        <taxon>Gammaproteobacteria</taxon>
        <taxon>Enterobacterales</taxon>
        <taxon>Enterobacteriaceae</taxon>
        <taxon>Citrobacter</taxon>
    </lineage>
</organism>
<name>A0ABY0HU74_CITAM</name>
<accession>A0ABY0HU74</accession>
<dbReference type="EMBL" id="RCYA01000007">
    <property type="protein sequence ID" value="RYT42129.1"/>
    <property type="molecule type" value="Genomic_DNA"/>
</dbReference>
<gene>
    <name evidence="1" type="ORF">EAJ18_17450</name>
</gene>
<evidence type="ECO:0000313" key="2">
    <source>
        <dbReference type="Proteomes" id="UP000292985"/>
    </source>
</evidence>
<proteinExistence type="predicted"/>
<keyword evidence="2" id="KW-1185">Reference proteome</keyword>
<dbReference type="Proteomes" id="UP000292985">
    <property type="component" value="Unassembled WGS sequence"/>
</dbReference>
<evidence type="ECO:0000313" key="1">
    <source>
        <dbReference type="EMBL" id="RYT42129.1"/>
    </source>
</evidence>
<comment type="caution">
    <text evidence="1">The sequence shown here is derived from an EMBL/GenBank/DDBJ whole genome shotgun (WGS) entry which is preliminary data.</text>
</comment>
<protein>
    <submittedName>
        <fullName evidence="1">Uncharacterized protein</fullName>
    </submittedName>
</protein>
<sequence>MVTPLKLYLIYMFKIMPVRRGIKGISDTTYREIDLAQFWRQWPTAKEGVKRRKKPSKWAPAN</sequence>